<dbReference type="PANTHER" id="PTHR23507:SF1">
    <property type="entry name" value="FI18259P1-RELATED"/>
    <property type="match status" value="1"/>
</dbReference>
<feature type="transmembrane region" description="Helical" evidence="5">
    <location>
        <begin position="99"/>
        <end position="118"/>
    </location>
</feature>
<keyword evidence="3 5" id="KW-1133">Transmembrane helix</keyword>
<gene>
    <name evidence="6" type="ORF">MNOR_LOCUS28937</name>
</gene>
<dbReference type="AlphaFoldDB" id="A0AAV2RT52"/>
<feature type="transmembrane region" description="Helical" evidence="5">
    <location>
        <begin position="438"/>
        <end position="457"/>
    </location>
</feature>
<dbReference type="Gene3D" id="1.20.1250.20">
    <property type="entry name" value="MFS general substrate transporter like domains"/>
    <property type="match status" value="1"/>
</dbReference>
<dbReference type="Proteomes" id="UP001497623">
    <property type="component" value="Unassembled WGS sequence"/>
</dbReference>
<keyword evidence="4 5" id="KW-0472">Membrane</keyword>
<feature type="transmembrane region" description="Helical" evidence="5">
    <location>
        <begin position="156"/>
        <end position="176"/>
    </location>
</feature>
<accession>A0AAV2RT52</accession>
<evidence type="ECO:0000256" key="2">
    <source>
        <dbReference type="ARBA" id="ARBA00022692"/>
    </source>
</evidence>
<feature type="transmembrane region" description="Helical" evidence="5">
    <location>
        <begin position="338"/>
        <end position="357"/>
    </location>
</feature>
<dbReference type="Pfam" id="PF07690">
    <property type="entry name" value="MFS_1"/>
    <property type="match status" value="1"/>
</dbReference>
<protein>
    <recommendedName>
        <fullName evidence="8">Proton-coupled folate transporter</fullName>
    </recommendedName>
</protein>
<feature type="transmembrane region" description="Helical" evidence="5">
    <location>
        <begin position="369"/>
        <end position="388"/>
    </location>
</feature>
<dbReference type="InterPro" id="IPR011701">
    <property type="entry name" value="MFS"/>
</dbReference>
<evidence type="ECO:0000256" key="5">
    <source>
        <dbReference type="SAM" id="Phobius"/>
    </source>
</evidence>
<evidence type="ECO:0008006" key="8">
    <source>
        <dbReference type="Google" id="ProtNLM"/>
    </source>
</evidence>
<feature type="transmembrane region" description="Helical" evidence="5">
    <location>
        <begin position="130"/>
        <end position="150"/>
    </location>
</feature>
<evidence type="ECO:0000256" key="3">
    <source>
        <dbReference type="ARBA" id="ARBA00022989"/>
    </source>
</evidence>
<comment type="subcellular location">
    <subcellularLocation>
        <location evidence="1">Membrane</location>
        <topology evidence="1">Multi-pass membrane protein</topology>
    </subcellularLocation>
</comment>
<dbReference type="GO" id="GO:0022857">
    <property type="term" value="F:transmembrane transporter activity"/>
    <property type="evidence" value="ECO:0007669"/>
    <property type="project" value="InterPro"/>
</dbReference>
<dbReference type="EMBL" id="CAXKWB010032765">
    <property type="protein sequence ID" value="CAL4141850.1"/>
    <property type="molecule type" value="Genomic_DNA"/>
</dbReference>
<comment type="caution">
    <text evidence="6">The sequence shown here is derived from an EMBL/GenBank/DDBJ whole genome shotgun (WGS) entry which is preliminary data.</text>
</comment>
<evidence type="ECO:0000256" key="1">
    <source>
        <dbReference type="ARBA" id="ARBA00004141"/>
    </source>
</evidence>
<feature type="transmembrane region" description="Helical" evidence="5">
    <location>
        <begin position="188"/>
        <end position="209"/>
    </location>
</feature>
<keyword evidence="7" id="KW-1185">Reference proteome</keyword>
<organism evidence="6 7">
    <name type="scientific">Meganyctiphanes norvegica</name>
    <name type="common">Northern krill</name>
    <name type="synonym">Thysanopoda norvegica</name>
    <dbReference type="NCBI Taxonomy" id="48144"/>
    <lineage>
        <taxon>Eukaryota</taxon>
        <taxon>Metazoa</taxon>
        <taxon>Ecdysozoa</taxon>
        <taxon>Arthropoda</taxon>
        <taxon>Crustacea</taxon>
        <taxon>Multicrustacea</taxon>
        <taxon>Malacostraca</taxon>
        <taxon>Eumalacostraca</taxon>
        <taxon>Eucarida</taxon>
        <taxon>Euphausiacea</taxon>
        <taxon>Euphausiidae</taxon>
        <taxon>Meganyctiphanes</taxon>
    </lineage>
</organism>
<keyword evidence="2 5" id="KW-0812">Transmembrane</keyword>
<feature type="transmembrane region" description="Helical" evidence="5">
    <location>
        <begin position="279"/>
        <end position="302"/>
    </location>
</feature>
<evidence type="ECO:0000256" key="4">
    <source>
        <dbReference type="ARBA" id="ARBA00023136"/>
    </source>
</evidence>
<name>A0AAV2RT52_MEGNR</name>
<feature type="transmembrane region" description="Helical" evidence="5">
    <location>
        <begin position="215"/>
        <end position="236"/>
    </location>
</feature>
<evidence type="ECO:0000313" key="7">
    <source>
        <dbReference type="Proteomes" id="UP001497623"/>
    </source>
</evidence>
<dbReference type="SUPFAM" id="SSF103473">
    <property type="entry name" value="MFS general substrate transporter"/>
    <property type="match status" value="1"/>
</dbReference>
<evidence type="ECO:0000313" key="6">
    <source>
        <dbReference type="EMBL" id="CAL4141850.1"/>
    </source>
</evidence>
<reference evidence="6 7" key="1">
    <citation type="submission" date="2024-05" db="EMBL/GenBank/DDBJ databases">
        <authorList>
            <person name="Wallberg A."/>
        </authorList>
    </citation>
    <scope>NUCLEOTIDE SEQUENCE [LARGE SCALE GENOMIC DNA]</scope>
</reference>
<sequence>MEDQATSDSNKSKYKVFSKKIKDFIKATQIEPVLFLFGFTSGLESVFITNLIIDKVCEVQCEYEKVICENLDSGQYEEEQNKVQRLTAIYGMERHFTEYLPAVVTVFLLAALGTSRGLKFPLFVTVFGDLLKVVVIIFNVLYWSLAPVFILTSFLPYAVCGGYSGFMMSCYAYLGLTTDKKSRTTRLAMVSVFESVGTSLGTIAGPAVYDQFGYLGVFISDALVFSLILVYILFGLKNCKPDPEEKSPDEIESTTTMNRLKTTLTTAFKKRENRGRAQVIGHISGIALLVFIFGVTNFYFLYTRKKFSWDYESYSVWSAVSHPATLIGTLLILPSLSYMWNVGDSIICLIGYISRMWQYMLFATAPYGWVMYVASLSSVCGGMIFTSSRSELTKIVPPSEVTSIFAVISALENIIPVLDNPMYTYIYNSTLEIFPGTVFAMASVFSAIGCFLYTWLATRFPKPKELKIQKQAADDDVLQKMEENNVN</sequence>
<dbReference type="PANTHER" id="PTHR23507">
    <property type="entry name" value="ZGC:174356"/>
    <property type="match status" value="1"/>
</dbReference>
<dbReference type="InterPro" id="IPR036259">
    <property type="entry name" value="MFS_trans_sf"/>
</dbReference>
<proteinExistence type="predicted"/>
<dbReference type="GO" id="GO:0016020">
    <property type="term" value="C:membrane"/>
    <property type="evidence" value="ECO:0007669"/>
    <property type="project" value="UniProtKB-SubCell"/>
</dbReference>